<reference evidence="1 2" key="1">
    <citation type="submission" date="2021-07" db="EMBL/GenBank/DDBJ databases">
        <title>The Aristolochia fimbriata genome: insights into angiosperm evolution, floral development and chemical biosynthesis.</title>
        <authorList>
            <person name="Jiao Y."/>
        </authorList>
    </citation>
    <scope>NUCLEOTIDE SEQUENCE [LARGE SCALE GENOMIC DNA]</scope>
    <source>
        <strain evidence="1">IBCAS-2021</strain>
        <tissue evidence="1">Leaf</tissue>
    </source>
</reference>
<comment type="caution">
    <text evidence="1">The sequence shown here is derived from an EMBL/GenBank/DDBJ whole genome shotgun (WGS) entry which is preliminary data.</text>
</comment>
<protein>
    <submittedName>
        <fullName evidence="1">Uncharacterized protein</fullName>
    </submittedName>
</protein>
<sequence length="129" mass="14380">MTSVAHEFERSGKVSNSHWPKSLGGAQHYVSLVEGLLLWPASAVGNRDPGDISSYSACSRTSPRAPGWYSYSVRAQQLIEGKTCTMETVDQSVQMFRATLPFGICILSCRRAQTVEKWELFGFSVWFLL</sequence>
<dbReference type="AlphaFoldDB" id="A0AAV7F746"/>
<proteinExistence type="predicted"/>
<dbReference type="EMBL" id="JAINDJ010000002">
    <property type="protein sequence ID" value="KAG9456561.1"/>
    <property type="molecule type" value="Genomic_DNA"/>
</dbReference>
<gene>
    <name evidence="1" type="ORF">H6P81_001069</name>
</gene>
<name>A0AAV7F746_ARIFI</name>
<evidence type="ECO:0000313" key="1">
    <source>
        <dbReference type="EMBL" id="KAG9456561.1"/>
    </source>
</evidence>
<dbReference type="Proteomes" id="UP000825729">
    <property type="component" value="Unassembled WGS sequence"/>
</dbReference>
<keyword evidence="2" id="KW-1185">Reference proteome</keyword>
<accession>A0AAV7F746</accession>
<evidence type="ECO:0000313" key="2">
    <source>
        <dbReference type="Proteomes" id="UP000825729"/>
    </source>
</evidence>
<organism evidence="1 2">
    <name type="scientific">Aristolochia fimbriata</name>
    <name type="common">White veined hardy Dutchman's pipe vine</name>
    <dbReference type="NCBI Taxonomy" id="158543"/>
    <lineage>
        <taxon>Eukaryota</taxon>
        <taxon>Viridiplantae</taxon>
        <taxon>Streptophyta</taxon>
        <taxon>Embryophyta</taxon>
        <taxon>Tracheophyta</taxon>
        <taxon>Spermatophyta</taxon>
        <taxon>Magnoliopsida</taxon>
        <taxon>Magnoliidae</taxon>
        <taxon>Piperales</taxon>
        <taxon>Aristolochiaceae</taxon>
        <taxon>Aristolochia</taxon>
    </lineage>
</organism>